<dbReference type="InterPro" id="IPR002202">
    <property type="entry name" value="HMG_CoA_Rdtase"/>
</dbReference>
<dbReference type="AlphaFoldDB" id="A0A1D6DTS7"/>
<dbReference type="InParanoid" id="A0A1D6DTS7"/>
<dbReference type="PANTHER" id="PTHR10572">
    <property type="entry name" value="3-HYDROXY-3-METHYLGLUTARYL-COENZYME A REDUCTASE"/>
    <property type="match status" value="1"/>
</dbReference>
<keyword evidence="1" id="KW-0812">Transmembrane</keyword>
<feature type="transmembrane region" description="Helical" evidence="1">
    <location>
        <begin position="21"/>
        <end position="53"/>
    </location>
</feature>
<sequence length="127" mass="14244">MFAASLVYLMRRWREKIRASTPLHVVSLAEIFAICGVVACLIYLLSFFGIAFVQSVVSNSDDEEDFIIDSRHGQASWLGGRVRSVLPSALNKRTKTMPMCGVDFKWYDGFFLSMLATSVYPTPPDNP</sequence>
<keyword evidence="1" id="KW-1133">Transmembrane helix</keyword>
<evidence type="ECO:0000313" key="2">
    <source>
        <dbReference type="EMBL" id="AQK39955.1"/>
    </source>
</evidence>
<gene>
    <name evidence="3" type="ORF">ZEAMMB73_Zm00001d001873</name>
    <name evidence="2" type="ORF">ZEAMMB73_Zm00001d023743</name>
</gene>
<dbReference type="EMBL" id="CM007648">
    <property type="protein sequence ID" value="ONM12247.1"/>
    <property type="molecule type" value="Genomic_DNA"/>
</dbReference>
<accession>A0A1D6DTS7</accession>
<evidence type="ECO:0000256" key="1">
    <source>
        <dbReference type="SAM" id="Phobius"/>
    </source>
</evidence>
<dbReference type="PANTHER" id="PTHR10572:SF10">
    <property type="entry name" value="3-HYDROXY-3-METHYLGLUTARYL COENZYME A REDUCTASE"/>
    <property type="match status" value="1"/>
</dbReference>
<proteinExistence type="predicted"/>
<evidence type="ECO:0000313" key="3">
    <source>
        <dbReference type="EMBL" id="ONM12247.1"/>
    </source>
</evidence>
<dbReference type="STRING" id="4577.A0A1D6DTS7"/>
<organism evidence="2">
    <name type="scientific">Zea mays</name>
    <name type="common">Maize</name>
    <dbReference type="NCBI Taxonomy" id="4577"/>
    <lineage>
        <taxon>Eukaryota</taxon>
        <taxon>Viridiplantae</taxon>
        <taxon>Streptophyta</taxon>
        <taxon>Embryophyta</taxon>
        <taxon>Tracheophyta</taxon>
        <taxon>Spermatophyta</taxon>
        <taxon>Magnoliopsida</taxon>
        <taxon>Liliopsida</taxon>
        <taxon>Poales</taxon>
        <taxon>Poaceae</taxon>
        <taxon>PACMAD clade</taxon>
        <taxon>Panicoideae</taxon>
        <taxon>Andropogonodae</taxon>
        <taxon>Andropogoneae</taxon>
        <taxon>Tripsacinae</taxon>
        <taxon>Zea</taxon>
    </lineage>
</organism>
<keyword evidence="1" id="KW-0472">Membrane</keyword>
<dbReference type="GO" id="GO:0015936">
    <property type="term" value="P:coenzyme A metabolic process"/>
    <property type="evidence" value="ECO:0007669"/>
    <property type="project" value="InterPro"/>
</dbReference>
<protein>
    <submittedName>
        <fullName evidence="2">Hydroxy methylglutaryl CoA reductase 1</fullName>
    </submittedName>
</protein>
<dbReference type="EMBL" id="CM000786">
    <property type="protein sequence ID" value="AQK39955.1"/>
    <property type="molecule type" value="Genomic_DNA"/>
</dbReference>
<name>A0A1D6DTS7_MAIZE</name>
<reference evidence="2" key="1">
    <citation type="submission" date="2015-12" db="EMBL/GenBank/DDBJ databases">
        <title>Update maize B73 reference genome by single molecule sequencing technologies.</title>
        <authorList>
            <consortium name="Maize Genome Sequencing Project"/>
            <person name="Ware D."/>
        </authorList>
    </citation>
    <scope>NUCLEOTIDE SEQUENCE</scope>
    <source>
        <tissue evidence="2">Seedling</tissue>
    </source>
</reference>
<feature type="non-terminal residue" evidence="2">
    <location>
        <position position="127"/>
    </location>
</feature>
<dbReference type="GO" id="GO:0004420">
    <property type="term" value="F:hydroxymethylglutaryl-CoA reductase (NADPH) activity"/>
    <property type="evidence" value="ECO:0007669"/>
    <property type="project" value="InterPro"/>
</dbReference>